<dbReference type="EMBL" id="CP069044">
    <property type="protein sequence ID" value="QRD07232.1"/>
    <property type="molecule type" value="Genomic_DNA"/>
</dbReference>
<sequence>MSSPTPPDSSPSPPKKPPTSKPVAKASDDRVAPFTSLFGPFIIPTKTPAPGSVNSPTSQPPATTYHVKAIYINAPSDIVEFNGYCGTHEQTKQALEGLIDQARTGYRTTDEGEIEHIEGSECNVRVADDGLSFEVFPFEWEGWVARVWAEEKDGDGGEYRAAFGW</sequence>
<dbReference type="Proteomes" id="UP000663193">
    <property type="component" value="Chromosome 22"/>
</dbReference>
<proteinExistence type="predicted"/>
<protein>
    <submittedName>
        <fullName evidence="2">Uncharacterized protein</fullName>
    </submittedName>
</protein>
<reference evidence="3" key="1">
    <citation type="journal article" date="2021" name="BMC Genomics">
        <title>Chromosome-level genome assembly and manually-curated proteome of model necrotroph Parastagonospora nodorum Sn15 reveals a genome-wide trove of candidate effector homologs, and redundancy of virulence-related functions within an accessory chromosome.</title>
        <authorList>
            <person name="Bertazzoni S."/>
            <person name="Jones D.A.B."/>
            <person name="Phan H.T."/>
            <person name="Tan K.-C."/>
            <person name="Hane J.K."/>
        </authorList>
    </citation>
    <scope>NUCLEOTIDE SEQUENCE [LARGE SCALE GENOMIC DNA]</scope>
    <source>
        <strain evidence="3">SN15 / ATCC MYA-4574 / FGSC 10173)</strain>
    </source>
</reference>
<evidence type="ECO:0000313" key="2">
    <source>
        <dbReference type="EMBL" id="QRD07232.1"/>
    </source>
</evidence>
<keyword evidence="3" id="KW-1185">Reference proteome</keyword>
<organism evidence="2 3">
    <name type="scientific">Phaeosphaeria nodorum (strain SN15 / ATCC MYA-4574 / FGSC 10173)</name>
    <name type="common">Glume blotch fungus</name>
    <name type="synonym">Parastagonospora nodorum</name>
    <dbReference type="NCBI Taxonomy" id="321614"/>
    <lineage>
        <taxon>Eukaryota</taxon>
        <taxon>Fungi</taxon>
        <taxon>Dikarya</taxon>
        <taxon>Ascomycota</taxon>
        <taxon>Pezizomycotina</taxon>
        <taxon>Dothideomycetes</taxon>
        <taxon>Pleosporomycetidae</taxon>
        <taxon>Pleosporales</taxon>
        <taxon>Pleosporineae</taxon>
        <taxon>Phaeosphaeriaceae</taxon>
        <taxon>Parastagonospora</taxon>
    </lineage>
</organism>
<evidence type="ECO:0000256" key="1">
    <source>
        <dbReference type="SAM" id="MobiDB-lite"/>
    </source>
</evidence>
<accession>A0A7U2NQX6</accession>
<dbReference type="AlphaFoldDB" id="A0A7U2NQX6"/>
<gene>
    <name evidence="2" type="ORF">JI435_124310</name>
</gene>
<feature type="region of interest" description="Disordered" evidence="1">
    <location>
        <begin position="1"/>
        <end position="30"/>
    </location>
</feature>
<evidence type="ECO:0000313" key="3">
    <source>
        <dbReference type="Proteomes" id="UP000663193"/>
    </source>
</evidence>
<dbReference type="VEuPathDB" id="FungiDB:JI435_124310"/>
<dbReference type="KEGG" id="pno:SNOG_12431"/>
<dbReference type="RefSeq" id="XP_001802654.1">
    <property type="nucleotide sequence ID" value="XM_001802602.1"/>
</dbReference>
<name>A0A7U2NQX6_PHANO</name>
<feature type="compositionally biased region" description="Pro residues" evidence="1">
    <location>
        <begin position="1"/>
        <end position="20"/>
    </location>
</feature>